<dbReference type="AlphaFoldDB" id="A0A8S4RI59"/>
<comment type="caution">
    <text evidence="2">The sequence shown here is derived from an EMBL/GenBank/DDBJ whole genome shotgun (WGS) entry which is preliminary data.</text>
</comment>
<feature type="signal peptide" evidence="1">
    <location>
        <begin position="1"/>
        <end position="18"/>
    </location>
</feature>
<reference evidence="2" key="1">
    <citation type="submission" date="2022-03" db="EMBL/GenBank/DDBJ databases">
        <authorList>
            <person name="Lindestad O."/>
        </authorList>
    </citation>
    <scope>NUCLEOTIDE SEQUENCE</scope>
</reference>
<dbReference type="EMBL" id="CAKXAJ010025199">
    <property type="protein sequence ID" value="CAH2236293.1"/>
    <property type="molecule type" value="Genomic_DNA"/>
</dbReference>
<sequence length="121" mass="13280">MISVISMLAVFSIVYTECSVIRVHGIPLEGNVTTDILVMKDAEGNPIAKITIGMEKDQKNNDDLPLEHTKRDKDASTKLIDQFIKATGDIIPNFERKFGFGVAGSNCPRGKVRRGPICVYG</sequence>
<evidence type="ECO:0000313" key="3">
    <source>
        <dbReference type="Proteomes" id="UP000838756"/>
    </source>
</evidence>
<accession>A0A8S4RI59</accession>
<evidence type="ECO:0000313" key="2">
    <source>
        <dbReference type="EMBL" id="CAH2236293.1"/>
    </source>
</evidence>
<name>A0A8S4RI59_9NEOP</name>
<dbReference type="Proteomes" id="UP000838756">
    <property type="component" value="Unassembled WGS sequence"/>
</dbReference>
<proteinExistence type="predicted"/>
<protein>
    <submittedName>
        <fullName evidence="2">Jg7056 protein</fullName>
    </submittedName>
</protein>
<dbReference type="OrthoDB" id="6901106at2759"/>
<gene>
    <name evidence="2" type="primary">jg7056</name>
    <name evidence="2" type="ORF">PAEG_LOCUS13750</name>
</gene>
<feature type="chain" id="PRO_5035911745" evidence="1">
    <location>
        <begin position="19"/>
        <end position="121"/>
    </location>
</feature>
<keyword evidence="3" id="KW-1185">Reference proteome</keyword>
<organism evidence="2 3">
    <name type="scientific">Pararge aegeria aegeria</name>
    <dbReference type="NCBI Taxonomy" id="348720"/>
    <lineage>
        <taxon>Eukaryota</taxon>
        <taxon>Metazoa</taxon>
        <taxon>Ecdysozoa</taxon>
        <taxon>Arthropoda</taxon>
        <taxon>Hexapoda</taxon>
        <taxon>Insecta</taxon>
        <taxon>Pterygota</taxon>
        <taxon>Neoptera</taxon>
        <taxon>Endopterygota</taxon>
        <taxon>Lepidoptera</taxon>
        <taxon>Glossata</taxon>
        <taxon>Ditrysia</taxon>
        <taxon>Papilionoidea</taxon>
        <taxon>Nymphalidae</taxon>
        <taxon>Satyrinae</taxon>
        <taxon>Satyrini</taxon>
        <taxon>Parargina</taxon>
        <taxon>Pararge</taxon>
    </lineage>
</organism>
<evidence type="ECO:0000256" key="1">
    <source>
        <dbReference type="SAM" id="SignalP"/>
    </source>
</evidence>
<keyword evidence="1" id="KW-0732">Signal</keyword>